<dbReference type="Pfam" id="PF01261">
    <property type="entry name" value="AP_endonuc_2"/>
    <property type="match status" value="1"/>
</dbReference>
<dbReference type="InterPro" id="IPR036237">
    <property type="entry name" value="Xyl_isomerase-like_sf"/>
</dbReference>
<sequence length="287" mass="31836">MKLSLCTISFRHELVSFDELMRLAQTSGFSGIELWSVHAASLSRRLPFGGAGIAGDMRSRGLELPMISGYVKLLGDSDQFAATEREWEEMIARARLFGTDKLRIFAGDIASASAGEREWATVTRRLRQLAEAASRQGVRTVVETHPGSLADCTASTLRVLEETEHPWLGINLDFLHLWEAGDRPKEAYEALKPWTVHYHCKNIGDRRFLNVFEPGNVYAPGGSREGMVPLAEGAVDYAEIIRMLAEEQKEAAVSLEWFGADPVGYLSAEKDWIDSVLRSTSAGRADF</sequence>
<dbReference type="InterPro" id="IPR050312">
    <property type="entry name" value="IolE/XylAMocC-like"/>
</dbReference>
<name>A0ABV8SCK3_9BACL</name>
<proteinExistence type="predicted"/>
<evidence type="ECO:0000313" key="3">
    <source>
        <dbReference type="Proteomes" id="UP001595755"/>
    </source>
</evidence>
<reference evidence="3" key="1">
    <citation type="journal article" date="2019" name="Int. J. Syst. Evol. Microbiol.">
        <title>The Global Catalogue of Microorganisms (GCM) 10K type strain sequencing project: providing services to taxonomists for standard genome sequencing and annotation.</title>
        <authorList>
            <consortium name="The Broad Institute Genomics Platform"/>
            <consortium name="The Broad Institute Genome Sequencing Center for Infectious Disease"/>
            <person name="Wu L."/>
            <person name="Ma J."/>
        </authorList>
    </citation>
    <scope>NUCLEOTIDE SEQUENCE [LARGE SCALE GENOMIC DNA]</scope>
    <source>
        <strain evidence="3">CGMCC 4.1641</strain>
    </source>
</reference>
<dbReference type="GO" id="GO:0016853">
    <property type="term" value="F:isomerase activity"/>
    <property type="evidence" value="ECO:0007669"/>
    <property type="project" value="UniProtKB-KW"/>
</dbReference>
<comment type="caution">
    <text evidence="2">The sequence shown here is derived from an EMBL/GenBank/DDBJ whole genome shotgun (WGS) entry which is preliminary data.</text>
</comment>
<organism evidence="2 3">
    <name type="scientific">Cohnella boryungensis</name>
    <dbReference type="NCBI Taxonomy" id="768479"/>
    <lineage>
        <taxon>Bacteria</taxon>
        <taxon>Bacillati</taxon>
        <taxon>Bacillota</taxon>
        <taxon>Bacilli</taxon>
        <taxon>Bacillales</taxon>
        <taxon>Paenibacillaceae</taxon>
        <taxon>Cohnella</taxon>
    </lineage>
</organism>
<dbReference type="SUPFAM" id="SSF51658">
    <property type="entry name" value="Xylose isomerase-like"/>
    <property type="match status" value="1"/>
</dbReference>
<evidence type="ECO:0000313" key="2">
    <source>
        <dbReference type="EMBL" id="MFC4304109.1"/>
    </source>
</evidence>
<keyword evidence="3" id="KW-1185">Reference proteome</keyword>
<accession>A0ABV8SCK3</accession>
<dbReference type="EMBL" id="JBHSED010000018">
    <property type="protein sequence ID" value="MFC4304109.1"/>
    <property type="molecule type" value="Genomic_DNA"/>
</dbReference>
<protein>
    <submittedName>
        <fullName evidence="2">Sugar phosphate isomerase/epimerase family protein</fullName>
    </submittedName>
</protein>
<evidence type="ECO:0000259" key="1">
    <source>
        <dbReference type="Pfam" id="PF01261"/>
    </source>
</evidence>
<dbReference type="PANTHER" id="PTHR12110:SF21">
    <property type="entry name" value="XYLOSE ISOMERASE-LIKE TIM BARREL DOMAIN-CONTAINING PROTEIN"/>
    <property type="match status" value="1"/>
</dbReference>
<dbReference type="InterPro" id="IPR013022">
    <property type="entry name" value="Xyl_isomerase-like_TIM-brl"/>
</dbReference>
<dbReference type="Gene3D" id="3.20.20.150">
    <property type="entry name" value="Divalent-metal-dependent TIM barrel enzymes"/>
    <property type="match status" value="1"/>
</dbReference>
<gene>
    <name evidence="2" type="ORF">ACFO1S_11780</name>
</gene>
<keyword evidence="2" id="KW-0413">Isomerase</keyword>
<dbReference type="Proteomes" id="UP001595755">
    <property type="component" value="Unassembled WGS sequence"/>
</dbReference>
<dbReference type="PANTHER" id="PTHR12110">
    <property type="entry name" value="HYDROXYPYRUVATE ISOMERASE"/>
    <property type="match status" value="1"/>
</dbReference>
<dbReference type="RefSeq" id="WP_204604744.1">
    <property type="nucleotide sequence ID" value="NZ_JBHSED010000018.1"/>
</dbReference>
<feature type="domain" description="Xylose isomerase-like TIM barrel" evidence="1">
    <location>
        <begin position="22"/>
        <end position="274"/>
    </location>
</feature>